<dbReference type="PANTHER" id="PTHR43283:SF3">
    <property type="entry name" value="BETA-LACTAMASE FAMILY PROTEIN (AFU_ORTHOLOGUE AFUA_5G07500)"/>
    <property type="match status" value="1"/>
</dbReference>
<dbReference type="SUPFAM" id="SSF56601">
    <property type="entry name" value="beta-lactamase/transpeptidase-like"/>
    <property type="match status" value="1"/>
</dbReference>
<evidence type="ECO:0000313" key="3">
    <source>
        <dbReference type="Proteomes" id="UP000001219"/>
    </source>
</evidence>
<name>D0LF46_GORB4</name>
<dbReference type="MEROPS" id="S12.950"/>
<gene>
    <name evidence="2" type="ordered locus">Gbro_3549</name>
</gene>
<protein>
    <submittedName>
        <fullName evidence="2">Beta-lactamase</fullName>
    </submittedName>
</protein>
<accession>D0LF46</accession>
<dbReference type="Pfam" id="PF00144">
    <property type="entry name" value="Beta-lactamase"/>
    <property type="match status" value="1"/>
</dbReference>
<dbReference type="InterPro" id="IPR001466">
    <property type="entry name" value="Beta-lactam-related"/>
</dbReference>
<proteinExistence type="predicted"/>
<dbReference type="PANTHER" id="PTHR43283">
    <property type="entry name" value="BETA-LACTAMASE-RELATED"/>
    <property type="match status" value="1"/>
</dbReference>
<organism evidence="2 3">
    <name type="scientific">Gordonia bronchialis (strain ATCC 25592 / DSM 43247 / BCRC 13721 / JCM 3198 / KCTC 3076 / NBRC 16047 / NCTC 10667)</name>
    <name type="common">Rhodococcus bronchialis</name>
    <dbReference type="NCBI Taxonomy" id="526226"/>
    <lineage>
        <taxon>Bacteria</taxon>
        <taxon>Bacillati</taxon>
        <taxon>Actinomycetota</taxon>
        <taxon>Actinomycetes</taxon>
        <taxon>Mycobacteriales</taxon>
        <taxon>Gordoniaceae</taxon>
        <taxon>Gordonia</taxon>
    </lineage>
</organism>
<sequence>MSTPSIDPATISAAANEVVGSASDGGRLPGVVAGITTDTETIYLGHSGVRALDRDQPMTADTVFAIFSTTKAITGTAVLQLVDQGLLDLAAPAREYVPAIAELEVIDGFAEDGTPQLRAPASDITTHQLLTHTAGFGYDFFNETYCRLAREHGQPGIIEATRAALRTPLLFDPGTQWEYGSNLDWAGQVVEAVSGQRLGDYMSEHIFSPLGMSDSSFELSADTRDRRATMHHRLPDGSLKPNHAWALPADPEVHMGGHGLYSTVGDYLKFMRMWLCDGTSDSGEQVLRAETVAMAERNHLGDLHVTKLPGVIPAISNDAEFFPGLSKSWSYTFMVNDEDAPTGRPAGSLAWAGLANLYYWIDRRTKIGGYWATQLLPFADAVSLGGYLEFETAVYRALAG</sequence>
<dbReference type="AlphaFoldDB" id="D0LF46"/>
<reference evidence="3" key="1">
    <citation type="submission" date="2009-10" db="EMBL/GenBank/DDBJ databases">
        <title>The complete chromosome of Gordonia bronchialis DSM 43247.</title>
        <authorList>
            <consortium name="US DOE Joint Genome Institute (JGI-PGF)"/>
            <person name="Lucas S."/>
            <person name="Copeland A."/>
            <person name="Lapidus A."/>
            <person name="Glavina del Rio T."/>
            <person name="Dalin E."/>
            <person name="Tice H."/>
            <person name="Bruce D."/>
            <person name="Goodwin L."/>
            <person name="Pitluck S."/>
            <person name="Kyrpides N."/>
            <person name="Mavromatis K."/>
            <person name="Ivanova N."/>
            <person name="Ovchinnikova G."/>
            <person name="Saunders E."/>
            <person name="Brettin T."/>
            <person name="Detter J.C."/>
            <person name="Han C."/>
            <person name="Larimer F."/>
            <person name="Land M."/>
            <person name="Hauser L."/>
            <person name="Markowitz V."/>
            <person name="Cheng J.-F."/>
            <person name="Hugenholtz P."/>
            <person name="Woyke T."/>
            <person name="Wu D."/>
            <person name="Jando M."/>
            <person name="Schneider S."/>
            <person name="Goeker M."/>
            <person name="Klenk H.-P."/>
            <person name="Eisen J.A."/>
        </authorList>
    </citation>
    <scope>NUCLEOTIDE SEQUENCE [LARGE SCALE GENOMIC DNA]</scope>
    <source>
        <strain evidence="3">ATCC 25592 / DSM 43247 / BCRC 13721 / JCM 3198 / KCTC 3076 / NBRC 16047 / NCTC 10667</strain>
    </source>
</reference>
<dbReference type="STRING" id="526226.Gbro_3549"/>
<dbReference type="OrthoDB" id="4281716at2"/>
<dbReference type="KEGG" id="gbr:Gbro_3549"/>
<dbReference type="HOGENOM" id="CLU_020027_11_1_11"/>
<dbReference type="RefSeq" id="WP_012835254.1">
    <property type="nucleotide sequence ID" value="NC_013441.1"/>
</dbReference>
<evidence type="ECO:0000313" key="2">
    <source>
        <dbReference type="EMBL" id="ACY22741.1"/>
    </source>
</evidence>
<feature type="domain" description="Beta-lactamase-related" evidence="1">
    <location>
        <begin position="21"/>
        <end position="379"/>
    </location>
</feature>
<evidence type="ECO:0000259" key="1">
    <source>
        <dbReference type="Pfam" id="PF00144"/>
    </source>
</evidence>
<dbReference type="InterPro" id="IPR012338">
    <property type="entry name" value="Beta-lactam/transpept-like"/>
</dbReference>
<keyword evidence="3" id="KW-1185">Reference proteome</keyword>
<dbReference type="Proteomes" id="UP000001219">
    <property type="component" value="Chromosome"/>
</dbReference>
<dbReference type="EMBL" id="CP001802">
    <property type="protein sequence ID" value="ACY22741.1"/>
    <property type="molecule type" value="Genomic_DNA"/>
</dbReference>
<dbReference type="Gene3D" id="3.40.710.10">
    <property type="entry name" value="DD-peptidase/beta-lactamase superfamily"/>
    <property type="match status" value="1"/>
</dbReference>
<dbReference type="eggNOG" id="COG1680">
    <property type="taxonomic scope" value="Bacteria"/>
</dbReference>
<reference evidence="2 3" key="2">
    <citation type="journal article" date="2010" name="Stand. Genomic Sci.">
        <title>Complete genome sequence of Gordonia bronchialis type strain (3410).</title>
        <authorList>
            <person name="Ivanova N."/>
            <person name="Sikorski J."/>
            <person name="Jando M."/>
            <person name="Lapidus A."/>
            <person name="Nolan M."/>
            <person name="Lucas S."/>
            <person name="Del Rio T.G."/>
            <person name="Tice H."/>
            <person name="Copeland A."/>
            <person name="Cheng J.F."/>
            <person name="Chen F."/>
            <person name="Bruce D."/>
            <person name="Goodwin L."/>
            <person name="Pitluck S."/>
            <person name="Mavromatis K."/>
            <person name="Ovchinnikova G."/>
            <person name="Pati A."/>
            <person name="Chen A."/>
            <person name="Palaniappan K."/>
            <person name="Land M."/>
            <person name="Hauser L."/>
            <person name="Chang Y.J."/>
            <person name="Jeffries C.D."/>
            <person name="Chain P."/>
            <person name="Saunders E."/>
            <person name="Han C."/>
            <person name="Detter J.C."/>
            <person name="Brettin T."/>
            <person name="Rohde M."/>
            <person name="Goker M."/>
            <person name="Bristow J."/>
            <person name="Eisen J.A."/>
            <person name="Markowitz V."/>
            <person name="Hugenholtz P."/>
            <person name="Klenk H.P."/>
            <person name="Kyrpides N.C."/>
        </authorList>
    </citation>
    <scope>NUCLEOTIDE SEQUENCE [LARGE SCALE GENOMIC DNA]</scope>
    <source>
        <strain evidence="3">ATCC 25592 / DSM 43247 / BCRC 13721 / JCM 3198 / KCTC 3076 / NBRC 16047 / NCTC 10667</strain>
    </source>
</reference>
<dbReference type="InterPro" id="IPR050789">
    <property type="entry name" value="Diverse_Enzym_Activities"/>
</dbReference>